<reference evidence="2 3" key="1">
    <citation type="journal article" date="2018" name="Aquat. Microb. Ecol.">
        <title>Gammaproteobacterial methanotrophs dominate.</title>
        <authorList>
            <person name="Rissanen A.J."/>
            <person name="Saarenheimo J."/>
            <person name="Tiirola M."/>
            <person name="Peura S."/>
            <person name="Aalto S.L."/>
            <person name="Karvinen A."/>
            <person name="Nykanen H."/>
        </authorList>
    </citation>
    <scope>NUCLEOTIDE SEQUENCE [LARGE SCALE GENOMIC DNA]</scope>
    <source>
        <strain evidence="2">AMbin10</strain>
    </source>
</reference>
<feature type="domain" description="Suppressor of fused-like" evidence="1">
    <location>
        <begin position="59"/>
        <end position="197"/>
    </location>
</feature>
<comment type="caution">
    <text evidence="2">The sequence shown here is derived from an EMBL/GenBank/DDBJ whole genome shotgun (WGS) entry which is preliminary data.</text>
</comment>
<sequence>MSDLKLKHISLTKLRGTAYKTLFGGKPDKLFPFHTFNEENDAYLIDVFIYPLNLEEFPGRVVAAVTNGMSDYVMNDSKTGEQSRCELIQYFHDCDYEHAERLYDLAWMPLFDRFSLAEYQTIEMPDAVVPNSPLKNAFFLPPLLKPHQCFRVDIEGMPVRFLWHVPISDVELHYKKDRDANSLIQRMQAVELPWIFDEAERPPLVE</sequence>
<organism evidence="2 3">
    <name type="scientific">Candidatus Methylumidiphilus alinenensis</name>
    <dbReference type="NCBI Taxonomy" id="2202197"/>
    <lineage>
        <taxon>Bacteria</taxon>
        <taxon>Pseudomonadati</taxon>
        <taxon>Pseudomonadota</taxon>
        <taxon>Gammaproteobacteria</taxon>
        <taxon>Methylococcales</taxon>
        <taxon>Candidatus Methylumidiphilus</taxon>
    </lineage>
</organism>
<name>A0A2W4T3G6_9GAMM</name>
<dbReference type="AlphaFoldDB" id="A0A2W4T3G6"/>
<dbReference type="Pfam" id="PF05076">
    <property type="entry name" value="SUFU"/>
    <property type="match status" value="1"/>
</dbReference>
<evidence type="ECO:0000313" key="3">
    <source>
        <dbReference type="Proteomes" id="UP000249396"/>
    </source>
</evidence>
<proteinExistence type="predicted"/>
<dbReference type="InterPro" id="IPR020941">
    <property type="entry name" value="SUFU-like_domain"/>
</dbReference>
<dbReference type="Proteomes" id="UP000249396">
    <property type="component" value="Unassembled WGS sequence"/>
</dbReference>
<evidence type="ECO:0000313" key="2">
    <source>
        <dbReference type="EMBL" id="PZN77307.1"/>
    </source>
</evidence>
<evidence type="ECO:0000259" key="1">
    <source>
        <dbReference type="Pfam" id="PF05076"/>
    </source>
</evidence>
<gene>
    <name evidence="2" type="ORF">DM484_15080</name>
</gene>
<protein>
    <recommendedName>
        <fullName evidence="1">Suppressor of fused-like domain-containing protein</fullName>
    </recommendedName>
</protein>
<dbReference type="EMBL" id="QJPH01000339">
    <property type="protein sequence ID" value="PZN77307.1"/>
    <property type="molecule type" value="Genomic_DNA"/>
</dbReference>
<accession>A0A2W4T3G6</accession>